<feature type="region of interest" description="Disordered" evidence="1">
    <location>
        <begin position="221"/>
        <end position="242"/>
    </location>
</feature>
<comment type="caution">
    <text evidence="2">The sequence shown here is derived from an EMBL/GenBank/DDBJ whole genome shotgun (WGS) entry which is preliminary data.</text>
</comment>
<dbReference type="EMBL" id="JACCFY010000001">
    <property type="protein sequence ID" value="NYJ77274.1"/>
    <property type="molecule type" value="Genomic_DNA"/>
</dbReference>
<reference evidence="2 3" key="1">
    <citation type="submission" date="2020-07" db="EMBL/GenBank/DDBJ databases">
        <title>Sequencing the genomes of 1000 actinobacteria strains.</title>
        <authorList>
            <person name="Klenk H.-P."/>
        </authorList>
    </citation>
    <scope>NUCLEOTIDE SEQUENCE [LARGE SCALE GENOMIC DNA]</scope>
    <source>
        <strain evidence="2 3">DSM 15475</strain>
    </source>
</reference>
<evidence type="ECO:0000313" key="2">
    <source>
        <dbReference type="EMBL" id="NYJ77274.1"/>
    </source>
</evidence>
<dbReference type="RefSeq" id="WP_179540780.1">
    <property type="nucleotide sequence ID" value="NZ_BAAALL010000004.1"/>
</dbReference>
<organism evidence="2 3">
    <name type="scientific">Nesterenkonia xinjiangensis</name>
    <dbReference type="NCBI Taxonomy" id="225327"/>
    <lineage>
        <taxon>Bacteria</taxon>
        <taxon>Bacillati</taxon>
        <taxon>Actinomycetota</taxon>
        <taxon>Actinomycetes</taxon>
        <taxon>Micrococcales</taxon>
        <taxon>Micrococcaceae</taxon>
        <taxon>Nesterenkonia</taxon>
    </lineage>
</organism>
<dbReference type="AlphaFoldDB" id="A0A7Z0GKT9"/>
<dbReference type="InterPro" id="IPR023393">
    <property type="entry name" value="START-like_dom_sf"/>
</dbReference>
<dbReference type="Gene3D" id="3.30.530.20">
    <property type="match status" value="1"/>
</dbReference>
<dbReference type="SUPFAM" id="SSF55961">
    <property type="entry name" value="Bet v1-like"/>
    <property type="match status" value="1"/>
</dbReference>
<sequence>MAGHAEQSSGERIIEAAGQLEAVHRELEILKSDGGIAVTTRVRQSFAVDLEELWQCCVREDRLARWFAPVTGDLRLGGRFSVQDNATGTVERCAPPGGGQAGEMQLSWEFGRDVSQVVVRCEAAEPYRGESASHDSEAEGSSRLTVEHRGLIPWDFWSTYGPGAGGVGWDLALLGLAHHLRTGSTVPAEQTLWVTTAGAEEFIAGSSAAWGRASEAAGTPAEAAAAAAGRTTRFYTTPDSEE</sequence>
<protein>
    <submittedName>
        <fullName evidence="2">Uncharacterized protein YndB with AHSA1/START domain</fullName>
    </submittedName>
</protein>
<accession>A0A7Z0GKT9</accession>
<evidence type="ECO:0000256" key="1">
    <source>
        <dbReference type="SAM" id="MobiDB-lite"/>
    </source>
</evidence>
<evidence type="ECO:0000313" key="3">
    <source>
        <dbReference type="Proteomes" id="UP000535437"/>
    </source>
</evidence>
<feature type="compositionally biased region" description="Low complexity" evidence="1">
    <location>
        <begin position="221"/>
        <end position="233"/>
    </location>
</feature>
<dbReference type="Proteomes" id="UP000535437">
    <property type="component" value="Unassembled WGS sequence"/>
</dbReference>
<keyword evidence="3" id="KW-1185">Reference proteome</keyword>
<proteinExistence type="predicted"/>
<name>A0A7Z0GKT9_9MICC</name>
<gene>
    <name evidence="2" type="ORF">HNR09_000685</name>
</gene>